<evidence type="ECO:0000256" key="7">
    <source>
        <dbReference type="ARBA" id="ARBA00022723"/>
    </source>
</evidence>
<accession>A0A2T7PIA4</accession>
<dbReference type="Proteomes" id="UP000245119">
    <property type="component" value="Linkage Group LG4"/>
</dbReference>
<organism evidence="20 21">
    <name type="scientific">Pomacea canaliculata</name>
    <name type="common">Golden apple snail</name>
    <dbReference type="NCBI Taxonomy" id="400727"/>
    <lineage>
        <taxon>Eukaryota</taxon>
        <taxon>Metazoa</taxon>
        <taxon>Spiralia</taxon>
        <taxon>Lophotrochozoa</taxon>
        <taxon>Mollusca</taxon>
        <taxon>Gastropoda</taxon>
        <taxon>Caenogastropoda</taxon>
        <taxon>Architaenioglossa</taxon>
        <taxon>Ampullarioidea</taxon>
        <taxon>Ampullariidae</taxon>
        <taxon>Pomacea</taxon>
    </lineage>
</organism>
<dbReference type="InterPro" id="IPR001478">
    <property type="entry name" value="PDZ"/>
</dbReference>
<dbReference type="SUPFAM" id="SSF56112">
    <property type="entry name" value="Protein kinase-like (PK-like)"/>
    <property type="match status" value="1"/>
</dbReference>
<protein>
    <recommendedName>
        <fullName evidence="3">non-specific serine/threonine protein kinase</fullName>
        <ecNumber evidence="3">2.7.11.1</ecNumber>
    </recommendedName>
</protein>
<keyword evidence="11 14" id="KW-0862">Zinc</keyword>
<name>A0A2T7PIA4_POMCA</name>
<dbReference type="STRING" id="400727.A0A2T7PIA4"/>
<dbReference type="AlphaFoldDB" id="A0A2T7PIA4"/>
<comment type="similarity">
    <text evidence="2">Belongs to the protein kinase superfamily. TKL Ser/Thr protein kinase family.</text>
</comment>
<dbReference type="InterPro" id="IPR050940">
    <property type="entry name" value="Actin_reg-Ser/Thr_kinase"/>
</dbReference>
<evidence type="ECO:0000259" key="18">
    <source>
        <dbReference type="PROSITE" id="PS50023"/>
    </source>
</evidence>
<evidence type="ECO:0000256" key="5">
    <source>
        <dbReference type="ARBA" id="ARBA00022527"/>
    </source>
</evidence>
<evidence type="ECO:0000256" key="10">
    <source>
        <dbReference type="ARBA" id="ARBA00022777"/>
    </source>
</evidence>
<dbReference type="PROSITE" id="PS50011">
    <property type="entry name" value="PROTEIN_KINASE_DOM"/>
    <property type="match status" value="1"/>
</dbReference>
<dbReference type="PROSITE" id="PS50023">
    <property type="entry name" value="LIM_DOMAIN_2"/>
    <property type="match status" value="1"/>
</dbReference>
<keyword evidence="8" id="KW-0677">Repeat</keyword>
<gene>
    <name evidence="20" type="ORF">C0Q70_08569</name>
</gene>
<feature type="domain" description="Protein kinase" evidence="17">
    <location>
        <begin position="323"/>
        <end position="607"/>
    </location>
</feature>
<dbReference type="SMART" id="SM00132">
    <property type="entry name" value="LIM"/>
    <property type="match status" value="1"/>
</dbReference>
<evidence type="ECO:0000256" key="15">
    <source>
        <dbReference type="PROSITE-ProRule" id="PRU10141"/>
    </source>
</evidence>
<feature type="compositionally biased region" description="Low complexity" evidence="16">
    <location>
        <begin position="648"/>
        <end position="660"/>
    </location>
</feature>
<feature type="region of interest" description="Disordered" evidence="16">
    <location>
        <begin position="229"/>
        <end position="305"/>
    </location>
</feature>
<keyword evidence="7 14" id="KW-0479">Metal-binding</keyword>
<dbReference type="GO" id="GO:0004674">
    <property type="term" value="F:protein serine/threonine kinase activity"/>
    <property type="evidence" value="ECO:0007669"/>
    <property type="project" value="UniProtKB-KW"/>
</dbReference>
<dbReference type="OrthoDB" id="20134at2759"/>
<dbReference type="Gene3D" id="1.10.510.10">
    <property type="entry name" value="Transferase(Phosphotransferase) domain 1"/>
    <property type="match status" value="1"/>
</dbReference>
<dbReference type="Pfam" id="PF00412">
    <property type="entry name" value="LIM"/>
    <property type="match status" value="1"/>
</dbReference>
<evidence type="ECO:0000313" key="20">
    <source>
        <dbReference type="EMBL" id="PVD33120.1"/>
    </source>
</evidence>
<keyword evidence="21" id="KW-1185">Reference proteome</keyword>
<feature type="domain" description="LIM zinc-binding" evidence="18">
    <location>
        <begin position="34"/>
        <end position="95"/>
    </location>
</feature>
<keyword evidence="12 15" id="KW-0067">ATP-binding</keyword>
<evidence type="ECO:0000256" key="6">
    <source>
        <dbReference type="ARBA" id="ARBA00022679"/>
    </source>
</evidence>
<evidence type="ECO:0000259" key="19">
    <source>
        <dbReference type="PROSITE" id="PS50106"/>
    </source>
</evidence>
<dbReference type="InterPro" id="IPR000719">
    <property type="entry name" value="Prot_kinase_dom"/>
</dbReference>
<keyword evidence="13 14" id="KW-0440">LIM domain</keyword>
<evidence type="ECO:0000256" key="4">
    <source>
        <dbReference type="ARBA" id="ARBA00022490"/>
    </source>
</evidence>
<keyword evidence="6" id="KW-0808">Transferase</keyword>
<keyword evidence="4" id="KW-0963">Cytoplasm</keyword>
<dbReference type="PROSITE" id="PS50106">
    <property type="entry name" value="PDZ"/>
    <property type="match status" value="1"/>
</dbReference>
<evidence type="ECO:0000313" key="21">
    <source>
        <dbReference type="Proteomes" id="UP000245119"/>
    </source>
</evidence>
<dbReference type="Gene3D" id="2.10.110.10">
    <property type="entry name" value="Cysteine Rich Protein"/>
    <property type="match status" value="1"/>
</dbReference>
<feature type="region of interest" description="Disordered" evidence="16">
    <location>
        <begin position="479"/>
        <end position="499"/>
    </location>
</feature>
<dbReference type="InterPro" id="IPR036034">
    <property type="entry name" value="PDZ_sf"/>
</dbReference>
<feature type="compositionally biased region" description="Basic residues" evidence="16">
    <location>
        <begin position="487"/>
        <end position="499"/>
    </location>
</feature>
<sequence length="660" mass="74598">MIWCSICQCCLYKWYFEKDGKLYCRHDYWTKFGTTCNRCCHLITGPVMVAGEHRFHPECFQCQKCLTYIGDGDTYALVERSRLFCGKCYKEVTRPLLTATPNRRKTHCIQLVEIPPTPDGNQRVCVTTQKTPPPVSGLRQSFTWNDKDGKPFIAISEVERSPELDSLEIGDRILEVNGSTVQDKSVQEVYALLNCKDPVHITVERDVSPLRVNIEANININSSCDFSPVPSTSVSSCDSPVSVSSPTTPPSTSEKEQSIIINDTPVKLRPKSSLNARGHSPSRRRSKSPSPVPPSRQKSFDLGRSASFHTPSLDHRVFRASDLIPGEVLGQGFFGQAIKVTHREKGEVMVIKELFKFDEEAQKKFLHEVSVLRKLDHPCVLKFLGVLYRDKKLNMVTEYVEGGTLSETLLNHSIELSWVMRSKFAKDIASGMSYLHSMNIVHRDLNSRNCFLRKDQTVVVADFGLAKILPRHQEILRMEDRKEKNSRSGKKRSQRKKRHTVVGNPYWMAPEMLNGAVYDEKVDVFSYGIIICEMIARISADPDYLPRCLDFGVNFDLFHKKFCQGCPEPFLMLAVQCSQLEADKRPTFEKLTPLCEALNLHLEHGYSQPQELQGSALDFYHCAKNQLYEDAASSPSTCDSVAGKCPASSSSTQEQQQESN</sequence>
<comment type="subcellular location">
    <subcellularLocation>
        <location evidence="1">Cytoplasm</location>
    </subcellularLocation>
</comment>
<dbReference type="Pfam" id="PF07714">
    <property type="entry name" value="PK_Tyr_Ser-Thr"/>
    <property type="match status" value="1"/>
</dbReference>
<dbReference type="InterPro" id="IPR001245">
    <property type="entry name" value="Ser-Thr/Tyr_kinase_cat_dom"/>
</dbReference>
<dbReference type="FunFam" id="2.10.110.10:FF:000038">
    <property type="entry name" value="LIM domain kinase 2"/>
    <property type="match status" value="1"/>
</dbReference>
<dbReference type="SUPFAM" id="SSF57716">
    <property type="entry name" value="Glucocorticoid receptor-like (DNA-binding domain)"/>
    <property type="match status" value="2"/>
</dbReference>
<dbReference type="SUPFAM" id="SSF50156">
    <property type="entry name" value="PDZ domain-like"/>
    <property type="match status" value="1"/>
</dbReference>
<dbReference type="GO" id="GO:0005524">
    <property type="term" value="F:ATP binding"/>
    <property type="evidence" value="ECO:0007669"/>
    <property type="project" value="UniProtKB-UniRule"/>
</dbReference>
<feature type="region of interest" description="Disordered" evidence="16">
    <location>
        <begin position="633"/>
        <end position="660"/>
    </location>
</feature>
<keyword evidence="9 15" id="KW-0547">Nucleotide-binding</keyword>
<keyword evidence="10" id="KW-0418">Kinase</keyword>
<dbReference type="GO" id="GO:0005737">
    <property type="term" value="C:cytoplasm"/>
    <property type="evidence" value="ECO:0007669"/>
    <property type="project" value="UniProtKB-SubCell"/>
</dbReference>
<evidence type="ECO:0000259" key="17">
    <source>
        <dbReference type="PROSITE" id="PS50011"/>
    </source>
</evidence>
<evidence type="ECO:0000256" key="11">
    <source>
        <dbReference type="ARBA" id="ARBA00022833"/>
    </source>
</evidence>
<dbReference type="Gene3D" id="2.30.42.10">
    <property type="match status" value="1"/>
</dbReference>
<evidence type="ECO:0000256" key="2">
    <source>
        <dbReference type="ARBA" id="ARBA00005843"/>
    </source>
</evidence>
<evidence type="ECO:0000256" key="13">
    <source>
        <dbReference type="ARBA" id="ARBA00023038"/>
    </source>
</evidence>
<feature type="compositionally biased region" description="Low complexity" evidence="16">
    <location>
        <begin position="229"/>
        <end position="252"/>
    </location>
</feature>
<evidence type="ECO:0000256" key="14">
    <source>
        <dbReference type="PROSITE-ProRule" id="PRU00125"/>
    </source>
</evidence>
<evidence type="ECO:0000256" key="1">
    <source>
        <dbReference type="ARBA" id="ARBA00004496"/>
    </source>
</evidence>
<keyword evidence="5" id="KW-0723">Serine/threonine-protein kinase</keyword>
<dbReference type="PANTHER" id="PTHR46485:SF4">
    <property type="entry name" value="LIM DOMAIN KINASE 1"/>
    <property type="match status" value="1"/>
</dbReference>
<dbReference type="InterPro" id="IPR017441">
    <property type="entry name" value="Protein_kinase_ATP_BS"/>
</dbReference>
<evidence type="ECO:0000256" key="8">
    <source>
        <dbReference type="ARBA" id="ARBA00022737"/>
    </source>
</evidence>
<dbReference type="Gene3D" id="3.30.200.20">
    <property type="entry name" value="Phosphorylase Kinase, domain 1"/>
    <property type="match status" value="1"/>
</dbReference>
<dbReference type="InterPro" id="IPR011009">
    <property type="entry name" value="Kinase-like_dom_sf"/>
</dbReference>
<evidence type="ECO:0000256" key="12">
    <source>
        <dbReference type="ARBA" id="ARBA00022840"/>
    </source>
</evidence>
<comment type="caution">
    <text evidence="20">The sequence shown here is derived from an EMBL/GenBank/DDBJ whole genome shotgun (WGS) entry which is preliminary data.</text>
</comment>
<evidence type="ECO:0000256" key="3">
    <source>
        <dbReference type="ARBA" id="ARBA00012513"/>
    </source>
</evidence>
<dbReference type="FunFam" id="3.30.200.20:FF:000038">
    <property type="entry name" value="LIM domain kinase 2"/>
    <property type="match status" value="1"/>
</dbReference>
<dbReference type="SMART" id="SM00228">
    <property type="entry name" value="PDZ"/>
    <property type="match status" value="1"/>
</dbReference>
<evidence type="ECO:0000256" key="9">
    <source>
        <dbReference type="ARBA" id="ARBA00022741"/>
    </source>
</evidence>
<dbReference type="PROSITE" id="PS00107">
    <property type="entry name" value="PROTEIN_KINASE_ATP"/>
    <property type="match status" value="1"/>
</dbReference>
<dbReference type="CDD" id="cd09365">
    <property type="entry name" value="LIM2_LIMK"/>
    <property type="match status" value="1"/>
</dbReference>
<evidence type="ECO:0000256" key="16">
    <source>
        <dbReference type="SAM" id="MobiDB-lite"/>
    </source>
</evidence>
<reference evidence="20 21" key="1">
    <citation type="submission" date="2018-04" db="EMBL/GenBank/DDBJ databases">
        <title>The genome of golden apple snail Pomacea canaliculata provides insight into stress tolerance and invasive adaptation.</title>
        <authorList>
            <person name="Liu C."/>
            <person name="Liu B."/>
            <person name="Ren Y."/>
            <person name="Zhang Y."/>
            <person name="Wang H."/>
            <person name="Li S."/>
            <person name="Jiang F."/>
            <person name="Yin L."/>
            <person name="Zhang G."/>
            <person name="Qian W."/>
            <person name="Fan W."/>
        </authorList>
    </citation>
    <scope>NUCLEOTIDE SEQUENCE [LARGE SCALE GENOMIC DNA]</scope>
    <source>
        <strain evidence="20">SZHN2017</strain>
        <tissue evidence="20">Muscle</tissue>
    </source>
</reference>
<dbReference type="EMBL" id="PZQS01000004">
    <property type="protein sequence ID" value="PVD33120.1"/>
    <property type="molecule type" value="Genomic_DNA"/>
</dbReference>
<feature type="binding site" evidence="15">
    <location>
        <position position="352"/>
    </location>
    <ligand>
        <name>ATP</name>
        <dbReference type="ChEBI" id="CHEBI:30616"/>
    </ligand>
</feature>
<dbReference type="InterPro" id="IPR001781">
    <property type="entry name" value="Znf_LIM"/>
</dbReference>
<dbReference type="PANTHER" id="PTHR46485">
    <property type="entry name" value="LIM DOMAIN KINASE 1"/>
    <property type="match status" value="1"/>
</dbReference>
<dbReference type="GO" id="GO:0046872">
    <property type="term" value="F:metal ion binding"/>
    <property type="evidence" value="ECO:0007669"/>
    <property type="project" value="UniProtKB-KW"/>
</dbReference>
<feature type="domain" description="PDZ" evidence="19">
    <location>
        <begin position="125"/>
        <end position="193"/>
    </location>
</feature>
<dbReference type="GO" id="GO:0030036">
    <property type="term" value="P:actin cytoskeleton organization"/>
    <property type="evidence" value="ECO:0007669"/>
    <property type="project" value="TreeGrafter"/>
</dbReference>
<dbReference type="EC" id="2.7.11.1" evidence="3"/>
<dbReference type="GO" id="GO:0005634">
    <property type="term" value="C:nucleus"/>
    <property type="evidence" value="ECO:0007669"/>
    <property type="project" value="TreeGrafter"/>
</dbReference>
<proteinExistence type="inferred from homology"/>
<dbReference type="PROSITE" id="PS00478">
    <property type="entry name" value="LIM_DOMAIN_1"/>
    <property type="match status" value="1"/>
</dbReference>